<dbReference type="PANTHER" id="PTHR36310:SF1">
    <property type="entry name" value="CYCLIN-DEPENDENT PROTEIN KINASE INHIBITOR SMR11"/>
    <property type="match status" value="1"/>
</dbReference>
<dbReference type="PANTHER" id="PTHR36310">
    <property type="entry name" value="CYCLIN-DEPENDENT PROTEIN KINASE INHIBITOR SMR11"/>
    <property type="match status" value="1"/>
</dbReference>
<evidence type="ECO:0000256" key="1">
    <source>
        <dbReference type="SAM" id="MobiDB-lite"/>
    </source>
</evidence>
<dbReference type="Proteomes" id="UP001372338">
    <property type="component" value="Unassembled WGS sequence"/>
</dbReference>
<dbReference type="InterPro" id="IPR038971">
    <property type="entry name" value="SMR11/SMR16"/>
</dbReference>
<evidence type="ECO:0000313" key="2">
    <source>
        <dbReference type="EMBL" id="KAK7277055.1"/>
    </source>
</evidence>
<evidence type="ECO:0000313" key="3">
    <source>
        <dbReference type="Proteomes" id="UP001372338"/>
    </source>
</evidence>
<dbReference type="AlphaFoldDB" id="A0AAN9FJH8"/>
<sequence length="257" mass="28147">MLCSELIAKYSLVVGPGPFSSSAISKKWRLLMNPIASDDVCEKQNGISDDDVSTKQQLLPECVVPITPDSVRENGDFPIDLHSPLTLVQGGTNNDYDGNDNDNGNANRSPHTPKDAVFDPFAPGHEINMPLAPNLKKYLDQLRLIVARRLNFDPHASVQHRKDVDDAKSLSDEDIVELVYKCLLQVIVSMQIEEGVLAAAAAQILYDLDDSQIPPPSSPLLLLEEQLDASPGAPMKVKPGSIKRNNIQLGLCKKLEF</sequence>
<organism evidence="2 3">
    <name type="scientific">Crotalaria pallida</name>
    <name type="common">Smooth rattlebox</name>
    <name type="synonym">Crotalaria striata</name>
    <dbReference type="NCBI Taxonomy" id="3830"/>
    <lineage>
        <taxon>Eukaryota</taxon>
        <taxon>Viridiplantae</taxon>
        <taxon>Streptophyta</taxon>
        <taxon>Embryophyta</taxon>
        <taxon>Tracheophyta</taxon>
        <taxon>Spermatophyta</taxon>
        <taxon>Magnoliopsida</taxon>
        <taxon>eudicotyledons</taxon>
        <taxon>Gunneridae</taxon>
        <taxon>Pentapetalae</taxon>
        <taxon>rosids</taxon>
        <taxon>fabids</taxon>
        <taxon>Fabales</taxon>
        <taxon>Fabaceae</taxon>
        <taxon>Papilionoideae</taxon>
        <taxon>50 kb inversion clade</taxon>
        <taxon>genistoids sensu lato</taxon>
        <taxon>core genistoids</taxon>
        <taxon>Crotalarieae</taxon>
        <taxon>Crotalaria</taxon>
    </lineage>
</organism>
<feature type="compositionally biased region" description="Low complexity" evidence="1">
    <location>
        <begin position="90"/>
        <end position="107"/>
    </location>
</feature>
<proteinExistence type="predicted"/>
<reference evidence="2 3" key="1">
    <citation type="submission" date="2024-01" db="EMBL/GenBank/DDBJ databases">
        <title>The genomes of 5 underutilized Papilionoideae crops provide insights into root nodulation and disease resistanc.</title>
        <authorList>
            <person name="Yuan L."/>
        </authorList>
    </citation>
    <scope>NUCLEOTIDE SEQUENCE [LARGE SCALE GENOMIC DNA]</scope>
    <source>
        <strain evidence="2">ZHUSHIDOU_FW_LH</strain>
        <tissue evidence="2">Leaf</tissue>
    </source>
</reference>
<comment type="caution">
    <text evidence="2">The sequence shown here is derived from an EMBL/GenBank/DDBJ whole genome shotgun (WGS) entry which is preliminary data.</text>
</comment>
<gene>
    <name evidence="2" type="ORF">RIF29_18204</name>
</gene>
<accession>A0AAN9FJH8</accession>
<keyword evidence="3" id="KW-1185">Reference proteome</keyword>
<dbReference type="EMBL" id="JAYWIO010000003">
    <property type="protein sequence ID" value="KAK7277055.1"/>
    <property type="molecule type" value="Genomic_DNA"/>
</dbReference>
<feature type="region of interest" description="Disordered" evidence="1">
    <location>
        <begin position="82"/>
        <end position="114"/>
    </location>
</feature>
<name>A0AAN9FJH8_CROPI</name>
<protein>
    <submittedName>
        <fullName evidence="2">Uncharacterized protein</fullName>
    </submittedName>
</protein>